<dbReference type="RefSeq" id="WP_021703622.1">
    <property type="nucleotide sequence ID" value="NZ_BATJ01000001.1"/>
</dbReference>
<comment type="caution">
    <text evidence="2">The sequence shown here is derived from an EMBL/GenBank/DDBJ whole genome shotgun (WGS) entry which is preliminary data.</text>
</comment>
<keyword evidence="3" id="KW-1185">Reference proteome</keyword>
<dbReference type="Proteomes" id="UP000016570">
    <property type="component" value="Unassembled WGS sequence"/>
</dbReference>
<dbReference type="STRING" id="1219065.VPR01S_01_04040"/>
<protein>
    <submittedName>
        <fullName evidence="2">Uncharacterized protein</fullName>
    </submittedName>
</protein>
<evidence type="ECO:0000313" key="2">
    <source>
        <dbReference type="EMBL" id="GAD65630.1"/>
    </source>
</evidence>
<keyword evidence="1" id="KW-0812">Transmembrane</keyword>
<evidence type="ECO:0000313" key="3">
    <source>
        <dbReference type="Proteomes" id="UP000016570"/>
    </source>
</evidence>
<dbReference type="EMBL" id="BATJ01000001">
    <property type="protein sequence ID" value="GAD65630.1"/>
    <property type="molecule type" value="Genomic_DNA"/>
</dbReference>
<dbReference type="AlphaFoldDB" id="U2ZW09"/>
<organism evidence="2 3">
    <name type="scientific">Vibrio proteolyticus NBRC 13287</name>
    <dbReference type="NCBI Taxonomy" id="1219065"/>
    <lineage>
        <taxon>Bacteria</taxon>
        <taxon>Pseudomonadati</taxon>
        <taxon>Pseudomonadota</taxon>
        <taxon>Gammaproteobacteria</taxon>
        <taxon>Vibrionales</taxon>
        <taxon>Vibrionaceae</taxon>
        <taxon>Vibrio</taxon>
    </lineage>
</organism>
<keyword evidence="1" id="KW-0472">Membrane</keyword>
<gene>
    <name evidence="2" type="ORF">VPR01S_01_04040</name>
</gene>
<feature type="transmembrane region" description="Helical" evidence="1">
    <location>
        <begin position="42"/>
        <end position="63"/>
    </location>
</feature>
<name>U2ZW09_VIBPR</name>
<reference evidence="2 3" key="1">
    <citation type="submission" date="2013-09" db="EMBL/GenBank/DDBJ databases">
        <title>Whole genome shotgun sequence of Vibrio proteolyticus NBRC 13287.</title>
        <authorList>
            <person name="Isaki S."/>
            <person name="Hosoyama A."/>
            <person name="Numata M."/>
            <person name="Hashimoto M."/>
            <person name="Hosoyama Y."/>
            <person name="Tsuchikane K."/>
            <person name="Noguchi M."/>
            <person name="Hirakata S."/>
            <person name="Ichikawa N."/>
            <person name="Ohji S."/>
            <person name="Yamazoe A."/>
            <person name="Fujita N."/>
        </authorList>
    </citation>
    <scope>NUCLEOTIDE SEQUENCE [LARGE SCALE GENOMIC DNA]</scope>
    <source>
        <strain evidence="2 3">NBRC 13287</strain>
    </source>
</reference>
<feature type="transmembrane region" description="Helical" evidence="1">
    <location>
        <begin position="12"/>
        <end position="30"/>
    </location>
</feature>
<evidence type="ECO:0000256" key="1">
    <source>
        <dbReference type="SAM" id="Phobius"/>
    </source>
</evidence>
<sequence length="67" mass="7304">MSTTKRRGELFLIAWAIISALLLVLGHLILSKSFVGYAWTEYTAAAIPFVLFAIFVAAVKYAAGKPD</sequence>
<keyword evidence="1" id="KW-1133">Transmembrane helix</keyword>
<accession>U2ZW09</accession>
<proteinExistence type="predicted"/>
<dbReference type="eggNOG" id="ENOG5033GDR">
    <property type="taxonomic scope" value="Bacteria"/>
</dbReference>